<dbReference type="GeneID" id="87807635"/>
<dbReference type="AlphaFoldDB" id="A0AAF0Y664"/>
<proteinExistence type="predicted"/>
<accession>A0AAF0Y664</accession>
<organism evidence="2 3">
    <name type="scientific">Vanrija pseudolonga</name>
    <dbReference type="NCBI Taxonomy" id="143232"/>
    <lineage>
        <taxon>Eukaryota</taxon>
        <taxon>Fungi</taxon>
        <taxon>Dikarya</taxon>
        <taxon>Basidiomycota</taxon>
        <taxon>Agaricomycotina</taxon>
        <taxon>Tremellomycetes</taxon>
        <taxon>Trichosporonales</taxon>
        <taxon>Trichosporonaceae</taxon>
        <taxon>Vanrija</taxon>
    </lineage>
</organism>
<protein>
    <submittedName>
        <fullName evidence="2">Uncharacterized protein</fullName>
    </submittedName>
</protein>
<evidence type="ECO:0000256" key="1">
    <source>
        <dbReference type="SAM" id="MobiDB-lite"/>
    </source>
</evidence>
<feature type="region of interest" description="Disordered" evidence="1">
    <location>
        <begin position="77"/>
        <end position="97"/>
    </location>
</feature>
<gene>
    <name evidence="2" type="ORF">LOC62_03G004397</name>
</gene>
<reference evidence="2" key="1">
    <citation type="submission" date="2023-10" db="EMBL/GenBank/DDBJ databases">
        <authorList>
            <person name="Noh H."/>
        </authorList>
    </citation>
    <scope>NUCLEOTIDE SEQUENCE</scope>
    <source>
        <strain evidence="2">DUCC4014</strain>
    </source>
</reference>
<keyword evidence="3" id="KW-1185">Reference proteome</keyword>
<evidence type="ECO:0000313" key="3">
    <source>
        <dbReference type="Proteomes" id="UP000827549"/>
    </source>
</evidence>
<name>A0AAF0Y664_9TREE</name>
<dbReference type="EMBL" id="CP086716">
    <property type="protein sequence ID" value="WOO80870.1"/>
    <property type="molecule type" value="Genomic_DNA"/>
</dbReference>
<evidence type="ECO:0000313" key="2">
    <source>
        <dbReference type="EMBL" id="WOO80870.1"/>
    </source>
</evidence>
<sequence>MLALRIAHRRAVGAASRVTLPPSSLLSFNAEAGSSKQAAFQVRTFGGVKSTTVPGKRRNAPNRLKAVRKAKEFAAAVNADGPASSSPPVDRETLPGATGAPTLADLQALKPRRDWDRTENASQREADVHARIYARTFDAVDKAFVVGQLREFAKELGLQVGSRRAKAKVIEAILASWGWSKVLPVSNVVRGTREYTVTAAELFLLQRDAAALQRINDLGVDISAAPREGEDNVFTLTGAGGADDLDELQRFLRDRKVRNIALGWPATEMRGWTPSRETLGGVARTAGAFVERVGWGQYVATGTSVTDVERARDLVLLAAARATAPTPTLAVALPSALAGHDDPRASLVPHGMTPSARPPWDVGARVAGRTLFRFVQTDALAAGIGAAERAQRSAHLDHAVVAPLGAGEASSLDEVARGVVDRAEVPAGDGGEHHTLTFRFGHLLTASDAAPGTADALHGPTRGTWPLTRDGLASGPFATLSTPIFAPAVPPALVFFPLLNPPKRERRVAYVAGDGQRLAVSYEYPRTAEPVAATTPAAEPAWFTRLDEMMKKVEAPAYAAGNEDMVFDLKALETIIDDGGGEAKPAAPAPLVLSARLETEAAADVLFPARPTDARVLGRGVRSLAVSDVPAPLAAFFDAVHAGGEAAGKVPLGDLDGLRCGVATAEAAPKLPVRQEAVDEEWTAEDDDYVPGAEVAPEEAAAPVGEPAAASTARPILPPASVELNGTTYLLASDEVAEVVESADVVGAPTLRTLSVADLRGVVGGVTLLAELEVDALPTGAGGIAVPAEVWPELANITRVVPSDAKRSGVAM</sequence>
<dbReference type="RefSeq" id="XP_062626902.1">
    <property type="nucleotide sequence ID" value="XM_062770918.1"/>
</dbReference>
<dbReference type="Proteomes" id="UP000827549">
    <property type="component" value="Chromosome 3"/>
</dbReference>